<comment type="similarity">
    <text evidence="1 4">Belongs to the universal ribosomal protein uS15 family.</text>
</comment>
<name>A0A0D7BSG1_9AGAR</name>
<dbReference type="Pfam" id="PF00312">
    <property type="entry name" value="Ribosomal_S15"/>
    <property type="match status" value="1"/>
</dbReference>
<dbReference type="EMBL" id="KN880436">
    <property type="protein sequence ID" value="KIY73337.1"/>
    <property type="molecule type" value="Genomic_DNA"/>
</dbReference>
<evidence type="ECO:0000256" key="3">
    <source>
        <dbReference type="ARBA" id="ARBA00023274"/>
    </source>
</evidence>
<dbReference type="Proteomes" id="UP000054007">
    <property type="component" value="Unassembled WGS sequence"/>
</dbReference>
<dbReference type="GO" id="GO:0005840">
    <property type="term" value="C:ribosome"/>
    <property type="evidence" value="ECO:0007669"/>
    <property type="project" value="UniProtKB-KW"/>
</dbReference>
<evidence type="ECO:0000256" key="4">
    <source>
        <dbReference type="RuleBase" id="RU003919"/>
    </source>
</evidence>
<protein>
    <submittedName>
        <fullName evidence="5">S15/NS1 RNA-binding domain-containing protein</fullName>
    </submittedName>
</protein>
<dbReference type="PANTHER" id="PTHR23321">
    <property type="entry name" value="RIBOSOMAL PROTEIN S15, BACTERIAL AND ORGANELLAR"/>
    <property type="match status" value="1"/>
</dbReference>
<dbReference type="GO" id="GO:0003735">
    <property type="term" value="F:structural constituent of ribosome"/>
    <property type="evidence" value="ECO:0007669"/>
    <property type="project" value="InterPro"/>
</dbReference>
<dbReference type="NCBIfam" id="TIGR00952">
    <property type="entry name" value="S15_bact"/>
    <property type="match status" value="1"/>
</dbReference>
<dbReference type="AlphaFoldDB" id="A0A0D7BSG1"/>
<dbReference type="Gene3D" id="1.10.287.10">
    <property type="entry name" value="S15/NS1, RNA-binding"/>
    <property type="match status" value="1"/>
</dbReference>
<sequence>MLKSCFAQATRSLASTSSHSFIHTSVVLRARAEDVSRRLRREAKYQRRMEEKANLPSPILGTRPGDDDKWLNCDLSKVLIDESILVDEPKPNITETQVGTIPVPQLLSYGITEAEIPLLFKTLPEVSSTRELLSRESADPASILRMSANPFKTEQTKAGMFAASVDLRNANLEGIHFVNRNRIIREFSTEENPFDPGRIEVQAAILTYRIRNMHRHMTMKRHKKDVASKRRIRELVYHRARVLKYLKRMDMLRYDVALTRLGLEPGAVEGELMV</sequence>
<keyword evidence="3 4" id="KW-0687">Ribonucleoprotein</keyword>
<dbReference type="GO" id="GO:0005737">
    <property type="term" value="C:cytoplasm"/>
    <property type="evidence" value="ECO:0007669"/>
    <property type="project" value="UniProtKB-ARBA"/>
</dbReference>
<dbReference type="CDD" id="cd00353">
    <property type="entry name" value="Ribosomal_S15p_S13e"/>
    <property type="match status" value="1"/>
</dbReference>
<evidence type="ECO:0000256" key="2">
    <source>
        <dbReference type="ARBA" id="ARBA00022980"/>
    </source>
</evidence>
<evidence type="ECO:0000256" key="1">
    <source>
        <dbReference type="ARBA" id="ARBA00008434"/>
    </source>
</evidence>
<evidence type="ECO:0000313" key="6">
    <source>
        <dbReference type="Proteomes" id="UP000054007"/>
    </source>
</evidence>
<dbReference type="SMART" id="SM01387">
    <property type="entry name" value="Ribosomal_S15"/>
    <property type="match status" value="1"/>
</dbReference>
<gene>
    <name evidence="5" type="ORF">CYLTODRAFT_365825</name>
</gene>
<dbReference type="PANTHER" id="PTHR23321:SF26">
    <property type="entry name" value="SMALL RIBOSOMAL SUBUNIT PROTEIN US15M"/>
    <property type="match status" value="1"/>
</dbReference>
<dbReference type="InterPro" id="IPR005290">
    <property type="entry name" value="Ribosomal_uS15_bac-type"/>
</dbReference>
<evidence type="ECO:0000313" key="5">
    <source>
        <dbReference type="EMBL" id="KIY73337.1"/>
    </source>
</evidence>
<dbReference type="OrthoDB" id="441444at2759"/>
<accession>A0A0D7BSG1</accession>
<organism evidence="5 6">
    <name type="scientific">Cylindrobasidium torrendii FP15055 ss-10</name>
    <dbReference type="NCBI Taxonomy" id="1314674"/>
    <lineage>
        <taxon>Eukaryota</taxon>
        <taxon>Fungi</taxon>
        <taxon>Dikarya</taxon>
        <taxon>Basidiomycota</taxon>
        <taxon>Agaricomycotina</taxon>
        <taxon>Agaricomycetes</taxon>
        <taxon>Agaricomycetidae</taxon>
        <taxon>Agaricales</taxon>
        <taxon>Marasmiineae</taxon>
        <taxon>Physalacriaceae</taxon>
        <taxon>Cylindrobasidium</taxon>
    </lineage>
</organism>
<reference evidence="5 6" key="1">
    <citation type="journal article" date="2015" name="Fungal Genet. Biol.">
        <title>Evolution of novel wood decay mechanisms in Agaricales revealed by the genome sequences of Fistulina hepatica and Cylindrobasidium torrendii.</title>
        <authorList>
            <person name="Floudas D."/>
            <person name="Held B.W."/>
            <person name="Riley R."/>
            <person name="Nagy L.G."/>
            <person name="Koehler G."/>
            <person name="Ransdell A.S."/>
            <person name="Younus H."/>
            <person name="Chow J."/>
            <person name="Chiniquy J."/>
            <person name="Lipzen A."/>
            <person name="Tritt A."/>
            <person name="Sun H."/>
            <person name="Haridas S."/>
            <person name="LaButti K."/>
            <person name="Ohm R.A."/>
            <person name="Kues U."/>
            <person name="Blanchette R.A."/>
            <person name="Grigoriev I.V."/>
            <person name="Minto R.E."/>
            <person name="Hibbett D.S."/>
        </authorList>
    </citation>
    <scope>NUCLEOTIDE SEQUENCE [LARGE SCALE GENOMIC DNA]</scope>
    <source>
        <strain evidence="5 6">FP15055 ss-10</strain>
    </source>
</reference>
<dbReference type="InterPro" id="IPR000589">
    <property type="entry name" value="Ribosomal_uS15"/>
</dbReference>
<dbReference type="SUPFAM" id="SSF47060">
    <property type="entry name" value="S15/NS1 RNA-binding domain"/>
    <property type="match status" value="1"/>
</dbReference>
<keyword evidence="6" id="KW-1185">Reference proteome</keyword>
<dbReference type="InterPro" id="IPR009068">
    <property type="entry name" value="uS15_NS1_RNA-bd_sf"/>
</dbReference>
<dbReference type="GO" id="GO:0006412">
    <property type="term" value="P:translation"/>
    <property type="evidence" value="ECO:0007669"/>
    <property type="project" value="InterPro"/>
</dbReference>
<proteinExistence type="inferred from homology"/>
<dbReference type="STRING" id="1314674.A0A0D7BSG1"/>
<keyword evidence="2 4" id="KW-0689">Ribosomal protein</keyword>
<dbReference type="GO" id="GO:1990904">
    <property type="term" value="C:ribonucleoprotein complex"/>
    <property type="evidence" value="ECO:0007669"/>
    <property type="project" value="UniProtKB-KW"/>
</dbReference>